<evidence type="ECO:0000256" key="4">
    <source>
        <dbReference type="ARBA" id="ARBA00023002"/>
    </source>
</evidence>
<dbReference type="EMBL" id="QKNX01000002">
    <property type="protein sequence ID" value="TKR26189.1"/>
    <property type="molecule type" value="Genomic_DNA"/>
</dbReference>
<gene>
    <name evidence="6" type="ORF">DM868_06760</name>
</gene>
<dbReference type="SUPFAM" id="SSF56425">
    <property type="entry name" value="Succinate dehydrogenase/fumarate reductase flavoprotein, catalytic domain"/>
    <property type="match status" value="1"/>
</dbReference>
<evidence type="ECO:0000256" key="1">
    <source>
        <dbReference type="ARBA" id="ARBA00001974"/>
    </source>
</evidence>
<comment type="cofactor">
    <cofactor evidence="1">
        <name>FAD</name>
        <dbReference type="ChEBI" id="CHEBI:57692"/>
    </cofactor>
</comment>
<dbReference type="PANTHER" id="PTHR43400:SF7">
    <property type="entry name" value="FAD-DEPENDENT OXIDOREDUCTASE 2 FAD BINDING DOMAIN-CONTAINING PROTEIN"/>
    <property type="match status" value="1"/>
</dbReference>
<reference evidence="6 7" key="1">
    <citation type="submission" date="2019-04" db="EMBL/GenBank/DDBJ databases">
        <title>Natronomonas sp. F20-122 a newhaloarchaeon isolated from a saline saltern of Isla Bacuta, Huelva, Spain.</title>
        <authorList>
            <person name="Duran-Viseras A."/>
            <person name="Sanchez-Porro C."/>
            <person name="Ventosa A."/>
        </authorList>
    </citation>
    <scope>NUCLEOTIDE SEQUENCE [LARGE SCALE GENOMIC DNA]</scope>
    <source>
        <strain evidence="6 7">F20-122</strain>
    </source>
</reference>
<dbReference type="SUPFAM" id="SSF51905">
    <property type="entry name" value="FAD/NAD(P)-binding domain"/>
    <property type="match status" value="1"/>
</dbReference>
<dbReference type="InterPro" id="IPR036188">
    <property type="entry name" value="FAD/NAD-bd_sf"/>
</dbReference>
<dbReference type="Proteomes" id="UP000308037">
    <property type="component" value="Unassembled WGS sequence"/>
</dbReference>
<accession>A0A4U5JJB6</accession>
<keyword evidence="7" id="KW-1185">Reference proteome</keyword>
<evidence type="ECO:0000313" key="6">
    <source>
        <dbReference type="EMBL" id="TKR26189.1"/>
    </source>
</evidence>
<keyword evidence="3" id="KW-0274">FAD</keyword>
<evidence type="ECO:0000313" key="7">
    <source>
        <dbReference type="Proteomes" id="UP000308037"/>
    </source>
</evidence>
<dbReference type="GO" id="GO:0016491">
    <property type="term" value="F:oxidoreductase activity"/>
    <property type="evidence" value="ECO:0007669"/>
    <property type="project" value="UniProtKB-KW"/>
</dbReference>
<proteinExistence type="predicted"/>
<dbReference type="Gene3D" id="3.90.700.10">
    <property type="entry name" value="Succinate dehydrogenase/fumarate reductase flavoprotein, catalytic domain"/>
    <property type="match status" value="1"/>
</dbReference>
<dbReference type="AlphaFoldDB" id="A0A4U5JJB6"/>
<evidence type="ECO:0000256" key="2">
    <source>
        <dbReference type="ARBA" id="ARBA00022630"/>
    </source>
</evidence>
<dbReference type="PANTHER" id="PTHR43400">
    <property type="entry name" value="FUMARATE REDUCTASE"/>
    <property type="match status" value="1"/>
</dbReference>
<keyword evidence="2" id="KW-0285">Flavoprotein</keyword>
<dbReference type="PRINTS" id="PR00368">
    <property type="entry name" value="FADPNR"/>
</dbReference>
<evidence type="ECO:0000259" key="5">
    <source>
        <dbReference type="Pfam" id="PF00890"/>
    </source>
</evidence>
<keyword evidence="4" id="KW-0560">Oxidoreductase</keyword>
<dbReference type="RefSeq" id="WP_137276105.1">
    <property type="nucleotide sequence ID" value="NZ_QKNX01000002.1"/>
</dbReference>
<comment type="caution">
    <text evidence="6">The sequence shown here is derived from an EMBL/GenBank/DDBJ whole genome shotgun (WGS) entry which is preliminary data.</text>
</comment>
<dbReference type="Gene3D" id="3.50.50.60">
    <property type="entry name" value="FAD/NAD(P)-binding domain"/>
    <property type="match status" value="1"/>
</dbReference>
<dbReference type="OrthoDB" id="205890at2157"/>
<dbReference type="InterPro" id="IPR003953">
    <property type="entry name" value="FAD-dep_OxRdtase_2_FAD-bd"/>
</dbReference>
<name>A0A4U5JJB6_9EURY</name>
<dbReference type="InterPro" id="IPR050315">
    <property type="entry name" value="FAD-oxidoreductase_2"/>
</dbReference>
<organism evidence="6 7">
    <name type="scientific">Natronomonas salsuginis</name>
    <dbReference type="NCBI Taxonomy" id="2217661"/>
    <lineage>
        <taxon>Archaea</taxon>
        <taxon>Methanobacteriati</taxon>
        <taxon>Methanobacteriota</taxon>
        <taxon>Stenosarchaea group</taxon>
        <taxon>Halobacteria</taxon>
        <taxon>Halobacteriales</taxon>
        <taxon>Natronomonadaceae</taxon>
        <taxon>Natronomonas</taxon>
    </lineage>
</organism>
<dbReference type="InterPro" id="IPR027477">
    <property type="entry name" value="Succ_DH/fumarate_Rdtase_cat_sf"/>
</dbReference>
<protein>
    <submittedName>
        <fullName evidence="6">FAD-dependent oxidoreductase</fullName>
    </submittedName>
</protein>
<evidence type="ECO:0000256" key="3">
    <source>
        <dbReference type="ARBA" id="ARBA00022827"/>
    </source>
</evidence>
<dbReference type="PRINTS" id="PR00411">
    <property type="entry name" value="PNDRDTASEI"/>
</dbReference>
<feature type="domain" description="FAD-dependent oxidoreductase 2 FAD-binding" evidence="5">
    <location>
        <begin position="8"/>
        <end position="435"/>
    </location>
</feature>
<dbReference type="Pfam" id="PF00890">
    <property type="entry name" value="FAD_binding_2"/>
    <property type="match status" value="1"/>
</dbReference>
<sequence>MADSETADAVVVGAGMAGLVAGLELAESGADVTVLEKAPTPGGSMRISNGIVWTYGSFEELRERSPDGEPALQRLLVDRIEDDLAWLESVEADLVTPEFDVPGPGKTIDPPAFTDHMVERIEAAGGSVRLEMPLDSLAVEDGTVVGVEATGPDGKRVTIDADAVVVATGGFQGNEQLVEQHVTDATENLYLRSNPWSTGDGLLAATEVGGKTTAGLGTFYGHTMAAPPADISPDRFADATQYYGFAAVALDRTGERFTDESESALEETLTQDIATETDGRAYYVFDETIADRVFGSKTADEIFETAGELGGRTALVDSLSELGATLDEWGVDGDRAIETVEAFNDAIEGDERLHPSRENERIPIDEPPYRLVEVQPSITFTMGGVAVDESMAVKRRSASPSGMAIGADDAADGTVEGLFAAGSDVGAIHRRRYVGGLAVGLVSGRIAARSALERIGNA</sequence>